<dbReference type="SUPFAM" id="SSF51445">
    <property type="entry name" value="(Trans)glycosidases"/>
    <property type="match status" value="1"/>
</dbReference>
<dbReference type="InterPro" id="IPR051563">
    <property type="entry name" value="Glycosyl_Hydrolase_51"/>
</dbReference>
<keyword evidence="4" id="KW-1185">Reference proteome</keyword>
<keyword evidence="1" id="KW-0325">Glycoprotein</keyword>
<dbReference type="SMART" id="SM00813">
    <property type="entry name" value="Alpha-L-AF_C"/>
    <property type="match status" value="1"/>
</dbReference>
<name>A0A7K3TJ38_9BIFI</name>
<organism evidence="3 4">
    <name type="scientific">Bifidobacterium avesanii</name>
    <dbReference type="NCBI Taxonomy" id="1798157"/>
    <lineage>
        <taxon>Bacteria</taxon>
        <taxon>Bacillati</taxon>
        <taxon>Actinomycetota</taxon>
        <taxon>Actinomycetes</taxon>
        <taxon>Bifidobacteriales</taxon>
        <taxon>Bifidobacteriaceae</taxon>
        <taxon>Bifidobacterium</taxon>
    </lineage>
</organism>
<proteinExistence type="predicted"/>
<protein>
    <recommendedName>
        <fullName evidence="2">Alpha-L-arabinofuranosidase C-terminal domain-containing protein</fullName>
    </recommendedName>
</protein>
<dbReference type="PANTHER" id="PTHR31776:SF0">
    <property type="entry name" value="ALPHA-L-ARABINOFURANOSIDASE 1"/>
    <property type="match status" value="1"/>
</dbReference>
<evidence type="ECO:0000313" key="3">
    <source>
        <dbReference type="EMBL" id="NEG79128.1"/>
    </source>
</evidence>
<dbReference type="GO" id="GO:0046373">
    <property type="term" value="P:L-arabinose metabolic process"/>
    <property type="evidence" value="ECO:0007669"/>
    <property type="project" value="InterPro"/>
</dbReference>
<evidence type="ECO:0000313" key="4">
    <source>
        <dbReference type="Proteomes" id="UP000469763"/>
    </source>
</evidence>
<comment type="caution">
    <text evidence="3">The sequence shown here is derived from an EMBL/GenBank/DDBJ whole genome shotgun (WGS) entry which is preliminary data.</text>
</comment>
<dbReference type="InterPro" id="IPR010720">
    <property type="entry name" value="Alpha-L-AF_C"/>
</dbReference>
<dbReference type="AlphaFoldDB" id="A0A7K3TJ38"/>
<dbReference type="Pfam" id="PF06964">
    <property type="entry name" value="Alpha-L-AF_C"/>
    <property type="match status" value="1"/>
</dbReference>
<sequence length="426" mass="47464">MRQIHERHPEIVIAGSAGVSPHADTYGPSYAQADRLGVPLMDEHYYQSPEWLVMNARRYGDHPYRAKAFIGEYASLDDTWFNALAEAAFMTGLERTPAVAMACYAPLFNNVKYTNWKPDLIQFDGDASYGTPSYWAQWLFMRNQGEELLSTSDDVAHRETDAWPMRGAASIRVQVAYMTIDDLTIRTLDADDPTVLTNIDHAELRPDGERLLPLDTGDGDGFHLEFNFTVPRLPANPGPGDTDIVIRFAGTSDKDYAAVTINGVWGRMLTLSTVEHGKESPYVMDHMKCLPGERHHAVLEADHGHVTFRLDGREAFSQRLTPYNPDDLYYSVVRDADGTIVVKLVNVTDIPVDVRLDFDHPVKTTAEAERMDGFALDARNDFGNPTRVVPASQRLTVDGAEAGDATVNGFDYPLPPHAIHVLRLGM</sequence>
<evidence type="ECO:0000256" key="1">
    <source>
        <dbReference type="ARBA" id="ARBA00023180"/>
    </source>
</evidence>
<feature type="domain" description="Alpha-L-arabinofuranosidase C-terminal" evidence="2">
    <location>
        <begin position="71"/>
        <end position="418"/>
    </location>
</feature>
<evidence type="ECO:0000259" key="2">
    <source>
        <dbReference type="SMART" id="SM00813"/>
    </source>
</evidence>
<dbReference type="Gene3D" id="2.60.40.1180">
    <property type="entry name" value="Golgi alpha-mannosidase II"/>
    <property type="match status" value="1"/>
</dbReference>
<dbReference type="InterPro" id="IPR017853">
    <property type="entry name" value="GH"/>
</dbReference>
<dbReference type="RefSeq" id="WP_152350903.1">
    <property type="nucleotide sequence ID" value="NZ_WBSN01000017.1"/>
</dbReference>
<accession>A0A7K3TJ38</accession>
<gene>
    <name evidence="3" type="ORF">GFD22_09135</name>
</gene>
<reference evidence="3 4" key="1">
    <citation type="submission" date="2019-10" db="EMBL/GenBank/DDBJ databases">
        <title>Bifidobacterium from non-human primates.</title>
        <authorList>
            <person name="Modesto M."/>
        </authorList>
    </citation>
    <scope>NUCLEOTIDE SEQUENCE [LARGE SCALE GENOMIC DNA]</scope>
    <source>
        <strain evidence="3 4">TREC</strain>
    </source>
</reference>
<dbReference type="Proteomes" id="UP000469763">
    <property type="component" value="Unassembled WGS sequence"/>
</dbReference>
<dbReference type="Gene3D" id="3.20.20.80">
    <property type="entry name" value="Glycosidases"/>
    <property type="match status" value="1"/>
</dbReference>
<dbReference type="InterPro" id="IPR013780">
    <property type="entry name" value="Glyco_hydro_b"/>
</dbReference>
<dbReference type="PANTHER" id="PTHR31776">
    <property type="entry name" value="ALPHA-L-ARABINOFURANOSIDASE 1"/>
    <property type="match status" value="1"/>
</dbReference>
<dbReference type="SUPFAM" id="SSF51011">
    <property type="entry name" value="Glycosyl hydrolase domain"/>
    <property type="match status" value="1"/>
</dbReference>
<dbReference type="EMBL" id="WHZY01000017">
    <property type="protein sequence ID" value="NEG79128.1"/>
    <property type="molecule type" value="Genomic_DNA"/>
</dbReference>
<dbReference type="GO" id="GO:0046556">
    <property type="term" value="F:alpha-L-arabinofuranosidase activity"/>
    <property type="evidence" value="ECO:0007669"/>
    <property type="project" value="UniProtKB-EC"/>
</dbReference>
<dbReference type="OrthoDB" id="9758923at2"/>